<dbReference type="InterPro" id="IPR044506">
    <property type="entry name" value="CDC14_C"/>
</dbReference>
<gene>
    <name evidence="6" type="primary">WBGene00112238</name>
</gene>
<dbReference type="GO" id="GO:0030496">
    <property type="term" value="C:midbody"/>
    <property type="evidence" value="ECO:0007669"/>
    <property type="project" value="EnsemblMetazoa"/>
</dbReference>
<accession>A0A8R1UFV0</accession>
<dbReference type="EC" id="3.1.3.48" evidence="2"/>
<dbReference type="PROSITE" id="PS50054">
    <property type="entry name" value="TYR_PHOSPHATASE_DUAL"/>
    <property type="match status" value="1"/>
</dbReference>
<dbReference type="GO" id="GO:1902636">
    <property type="term" value="C:kinociliary basal body"/>
    <property type="evidence" value="ECO:0000318"/>
    <property type="project" value="GO_Central"/>
</dbReference>
<dbReference type="CDD" id="cd17657">
    <property type="entry name" value="CDC14_N"/>
    <property type="match status" value="1"/>
</dbReference>
<dbReference type="GO" id="GO:0005813">
    <property type="term" value="C:centrosome"/>
    <property type="evidence" value="ECO:0007669"/>
    <property type="project" value="EnsemblMetazoa"/>
</dbReference>
<dbReference type="GO" id="GO:1990023">
    <property type="term" value="C:mitotic spindle midzone"/>
    <property type="evidence" value="ECO:0007669"/>
    <property type="project" value="EnsemblMetazoa"/>
</dbReference>
<dbReference type="SMART" id="SM00404">
    <property type="entry name" value="PTPc_motif"/>
    <property type="match status" value="1"/>
</dbReference>
<dbReference type="GO" id="GO:0004722">
    <property type="term" value="F:protein serine/threonine phosphatase activity"/>
    <property type="evidence" value="ECO:0000318"/>
    <property type="project" value="GO_Central"/>
</dbReference>
<evidence type="ECO:0000313" key="6">
    <source>
        <dbReference type="EnsemblMetazoa" id="PPA22684.1"/>
    </source>
</evidence>
<dbReference type="InterPro" id="IPR003595">
    <property type="entry name" value="Tyr_Pase_cat"/>
</dbReference>
<feature type="region of interest" description="Disordered" evidence="5">
    <location>
        <begin position="477"/>
        <end position="575"/>
    </location>
</feature>
<dbReference type="InterPro" id="IPR029260">
    <property type="entry name" value="DSPn"/>
</dbReference>
<dbReference type="SUPFAM" id="SSF52799">
    <property type="entry name" value="(Phosphotyrosine protein) phosphatases II"/>
    <property type="match status" value="2"/>
</dbReference>
<dbReference type="SMART" id="SM00195">
    <property type="entry name" value="DSPc"/>
    <property type="match status" value="1"/>
</dbReference>
<dbReference type="PROSITE" id="PS00383">
    <property type="entry name" value="TYR_PHOSPHATASE_1"/>
    <property type="match status" value="1"/>
</dbReference>
<keyword evidence="7" id="KW-1185">Reference proteome</keyword>
<dbReference type="GO" id="GO:0005730">
    <property type="term" value="C:nucleolus"/>
    <property type="evidence" value="ECO:0000318"/>
    <property type="project" value="GO_Central"/>
</dbReference>
<name>A0A2A6B9B7_PRIPA</name>
<dbReference type="OrthoDB" id="266663at2759"/>
<dbReference type="EnsemblMetazoa" id="PPA22684.1">
    <property type="protein sequence ID" value="PPA22684.1"/>
    <property type="gene ID" value="WBGene00112238"/>
</dbReference>
<sequence length="575" mass="63870">MTRHGLFVPTSGVLFGKVAEILPNKVFFSSFSSPPTSDASVRYICIDDKVHYDPFYHDFGPVNLCVLHRFTQHIHSLVENGKRRIVAYTNAIDTNRVNGAFLMAGYLMIYHGMKADLAYLKVEVAQPPSYIGFRDAAMGPSTYDLHIHDVLRGLEQGLARKWYDVNTFDGDEYEFYERVENGDFNWILPGKILSFCGPHEKSVVENGYPYHAPEVYFDYFREHNITTIVRLNTRCYDAKRFTDAGFDHVDLFFIDGSTPSDEIVRKFIRVVDTSRGGVAIHCKAGLGRTGTLIACWMMKEYGISAPECMAWLRICRPGSVIGPQQQFLLEKQEMCWDMGRSMSTKRRHVNGGTPTTPKKMAVTSRLVNKVEEIRIESSSSRRQGGSRPTDLPVSKTNGSALNPKNGKVINPEEQIDANGRSQGDRLLACKVRNAHANFSSPTTPIKPMLMKTSLRTTASSPSSSGGISSRLGAVRSILQPPSPLPISRVTVTEEKPISSSKSSSALKKLSPGSRTQPYPSTGGIRMDMPPSTYQLRPRRSYSPTLDLAKTIPPNAAALGAITTRRTSSSKKTRPL</sequence>
<dbReference type="GO" id="GO:0000235">
    <property type="term" value="C:astral microtubule"/>
    <property type="evidence" value="ECO:0007669"/>
    <property type="project" value="EnsemblMetazoa"/>
</dbReference>
<keyword evidence="3" id="KW-0378">Hydrolase</keyword>
<dbReference type="GO" id="GO:1903452">
    <property type="term" value="P:positive regulation of G1 to G0 transition"/>
    <property type="evidence" value="ECO:0007669"/>
    <property type="project" value="EnsemblMetazoa"/>
</dbReference>
<feature type="compositionally biased region" description="Low complexity" evidence="5">
    <location>
        <begin position="498"/>
        <end position="510"/>
    </location>
</feature>
<dbReference type="InterPro" id="IPR050561">
    <property type="entry name" value="PTP"/>
</dbReference>
<comment type="similarity">
    <text evidence="1">Belongs to the protein-tyrosine phosphatase family. Non-receptor class CDC14 subfamily.</text>
</comment>
<reference evidence="7" key="1">
    <citation type="journal article" date="2008" name="Nat. Genet.">
        <title>The Pristionchus pacificus genome provides a unique perspective on nematode lifestyle and parasitism.</title>
        <authorList>
            <person name="Dieterich C."/>
            <person name="Clifton S.W."/>
            <person name="Schuster L.N."/>
            <person name="Chinwalla A."/>
            <person name="Delehaunty K."/>
            <person name="Dinkelacker I."/>
            <person name="Fulton L."/>
            <person name="Fulton R."/>
            <person name="Godfrey J."/>
            <person name="Minx P."/>
            <person name="Mitreva M."/>
            <person name="Roeseler W."/>
            <person name="Tian H."/>
            <person name="Witte H."/>
            <person name="Yang S.P."/>
            <person name="Wilson R.K."/>
            <person name="Sommer R.J."/>
        </authorList>
    </citation>
    <scope>NUCLEOTIDE SEQUENCE [LARGE SCALE GENOMIC DNA]</scope>
    <source>
        <strain evidence="7">PS312</strain>
    </source>
</reference>
<keyword evidence="4" id="KW-0904">Protein phosphatase</keyword>
<dbReference type="GO" id="GO:0000922">
    <property type="term" value="C:spindle pole"/>
    <property type="evidence" value="ECO:0000318"/>
    <property type="project" value="GO_Central"/>
</dbReference>
<dbReference type="GO" id="GO:0005737">
    <property type="term" value="C:cytoplasm"/>
    <property type="evidence" value="ECO:0000318"/>
    <property type="project" value="GO_Central"/>
</dbReference>
<dbReference type="GO" id="GO:0032467">
    <property type="term" value="P:positive regulation of cytokinesis"/>
    <property type="evidence" value="ECO:0000318"/>
    <property type="project" value="GO_Central"/>
</dbReference>
<evidence type="ECO:0000256" key="5">
    <source>
        <dbReference type="SAM" id="MobiDB-lite"/>
    </source>
</evidence>
<dbReference type="PANTHER" id="PTHR23339">
    <property type="entry name" value="TYROSINE SPECIFIC PROTEIN PHOSPHATASE AND DUAL SPECIFICITY PROTEIN PHOSPHATASE"/>
    <property type="match status" value="1"/>
</dbReference>
<proteinExistence type="inferred from homology"/>
<dbReference type="Proteomes" id="UP000005239">
    <property type="component" value="Unassembled WGS sequence"/>
</dbReference>
<dbReference type="AlphaFoldDB" id="A0A2A6B9B7"/>
<evidence type="ECO:0000256" key="3">
    <source>
        <dbReference type="ARBA" id="ARBA00022801"/>
    </source>
</evidence>
<dbReference type="FunFam" id="3.90.190.10:FF:000006">
    <property type="entry name" value="Dual specificity protein phosphatase CDC14B"/>
    <property type="match status" value="1"/>
</dbReference>
<dbReference type="InterPro" id="IPR020422">
    <property type="entry name" value="TYR_PHOSPHATASE_DUAL_dom"/>
</dbReference>
<dbReference type="GO" id="GO:1902807">
    <property type="term" value="P:negative regulation of cell cycle G1/S phase transition"/>
    <property type="evidence" value="ECO:0007669"/>
    <property type="project" value="EnsemblMetazoa"/>
</dbReference>
<dbReference type="GO" id="GO:0007096">
    <property type="term" value="P:regulation of exit from mitosis"/>
    <property type="evidence" value="ECO:0000318"/>
    <property type="project" value="GO_Central"/>
</dbReference>
<dbReference type="Pfam" id="PF22785">
    <property type="entry name" value="Tc-R-P"/>
    <property type="match status" value="1"/>
</dbReference>
<dbReference type="InterPro" id="IPR000387">
    <property type="entry name" value="Tyr_Pase_dom"/>
</dbReference>
<evidence type="ECO:0000256" key="2">
    <source>
        <dbReference type="ARBA" id="ARBA00013064"/>
    </source>
</evidence>
<reference evidence="6" key="2">
    <citation type="submission" date="2022-06" db="UniProtKB">
        <authorList>
            <consortium name="EnsemblMetazoa"/>
        </authorList>
    </citation>
    <scope>IDENTIFICATION</scope>
    <source>
        <strain evidence="6">PS312</strain>
    </source>
</reference>
<dbReference type="CDD" id="cd14499">
    <property type="entry name" value="CDC14_C"/>
    <property type="match status" value="1"/>
</dbReference>
<dbReference type="GO" id="GO:0060271">
    <property type="term" value="P:cilium assembly"/>
    <property type="evidence" value="ECO:0000318"/>
    <property type="project" value="GO_Central"/>
</dbReference>
<dbReference type="GO" id="GO:0000226">
    <property type="term" value="P:microtubule cytoskeleton organization"/>
    <property type="evidence" value="ECO:0000318"/>
    <property type="project" value="GO_Central"/>
</dbReference>
<feature type="region of interest" description="Disordered" evidence="5">
    <location>
        <begin position="372"/>
        <end position="409"/>
    </location>
</feature>
<organism evidence="6 7">
    <name type="scientific">Pristionchus pacificus</name>
    <name type="common">Parasitic nematode worm</name>
    <dbReference type="NCBI Taxonomy" id="54126"/>
    <lineage>
        <taxon>Eukaryota</taxon>
        <taxon>Metazoa</taxon>
        <taxon>Ecdysozoa</taxon>
        <taxon>Nematoda</taxon>
        <taxon>Chromadorea</taxon>
        <taxon>Rhabditida</taxon>
        <taxon>Rhabditina</taxon>
        <taxon>Diplogasteromorpha</taxon>
        <taxon>Diplogasteroidea</taxon>
        <taxon>Neodiplogasteridae</taxon>
        <taxon>Pristionchus</taxon>
    </lineage>
</organism>
<dbReference type="Pfam" id="PF14671">
    <property type="entry name" value="DSPn"/>
    <property type="match status" value="1"/>
</dbReference>
<evidence type="ECO:0000256" key="4">
    <source>
        <dbReference type="ARBA" id="ARBA00022912"/>
    </source>
</evidence>
<protein>
    <recommendedName>
        <fullName evidence="2">protein-tyrosine-phosphatase</fullName>
        <ecNumber evidence="2">3.1.3.48</ecNumber>
    </recommendedName>
</protein>
<dbReference type="Gene3D" id="3.90.190.10">
    <property type="entry name" value="Protein tyrosine phosphatase superfamily"/>
    <property type="match status" value="2"/>
</dbReference>
<dbReference type="GO" id="GO:0060284">
    <property type="term" value="P:regulation of cell development"/>
    <property type="evidence" value="ECO:0007669"/>
    <property type="project" value="EnsemblMetazoa"/>
</dbReference>
<dbReference type="PROSITE" id="PS50056">
    <property type="entry name" value="TYR_PHOSPHATASE_2"/>
    <property type="match status" value="1"/>
</dbReference>
<dbReference type="GO" id="GO:0040038">
    <property type="term" value="P:polar body extrusion after meiotic divisions"/>
    <property type="evidence" value="ECO:0007669"/>
    <property type="project" value="EnsemblMetazoa"/>
</dbReference>
<dbReference type="InterPro" id="IPR029021">
    <property type="entry name" value="Prot-tyrosine_phosphatase-like"/>
</dbReference>
<accession>A0A2A6B9B7</accession>
<dbReference type="GO" id="GO:0051256">
    <property type="term" value="P:mitotic spindle midzone assembly"/>
    <property type="evidence" value="ECO:0007669"/>
    <property type="project" value="EnsemblMetazoa"/>
</dbReference>
<dbReference type="GO" id="GO:0000281">
    <property type="term" value="P:mitotic cytokinesis"/>
    <property type="evidence" value="ECO:0007669"/>
    <property type="project" value="EnsemblMetazoa"/>
</dbReference>
<dbReference type="GO" id="GO:0004725">
    <property type="term" value="F:protein tyrosine phosphatase activity"/>
    <property type="evidence" value="ECO:0000318"/>
    <property type="project" value="GO_Central"/>
</dbReference>
<evidence type="ECO:0000313" key="7">
    <source>
        <dbReference type="Proteomes" id="UP000005239"/>
    </source>
</evidence>
<dbReference type="GO" id="GO:0072686">
    <property type="term" value="C:mitotic spindle"/>
    <property type="evidence" value="ECO:0000318"/>
    <property type="project" value="GO_Central"/>
</dbReference>
<dbReference type="InterPro" id="IPR016130">
    <property type="entry name" value="Tyr_Pase_AS"/>
</dbReference>
<evidence type="ECO:0000256" key="1">
    <source>
        <dbReference type="ARBA" id="ARBA00007315"/>
    </source>
</evidence>
<dbReference type="GO" id="GO:0040028">
    <property type="term" value="P:regulation of vulval development"/>
    <property type="evidence" value="ECO:0007669"/>
    <property type="project" value="EnsemblMetazoa"/>
</dbReference>